<dbReference type="Pfam" id="PF02882">
    <property type="entry name" value="THF_DHG_CYH_C"/>
    <property type="match status" value="1"/>
</dbReference>
<keyword evidence="8" id="KW-0511">Multifunctional enzyme</keyword>
<evidence type="ECO:0000256" key="4">
    <source>
        <dbReference type="ARBA" id="ARBA00022801"/>
    </source>
</evidence>
<evidence type="ECO:0000313" key="12">
    <source>
        <dbReference type="Proteomes" id="UP000176377"/>
    </source>
</evidence>
<protein>
    <recommendedName>
        <fullName evidence="13">Methenyltetrahydrofolate cyclohydrolase</fullName>
    </recommendedName>
</protein>
<gene>
    <name evidence="11" type="ORF">A2765_03270</name>
</gene>
<keyword evidence="7" id="KW-0028">Amino-acid biosynthesis</keyword>
<dbReference type="AlphaFoldDB" id="A0A1F6DDV3"/>
<dbReference type="PANTHER" id="PTHR48099:SF5">
    <property type="entry name" value="C-1-TETRAHYDROFOLATE SYNTHASE, CYTOPLASMIC"/>
    <property type="match status" value="1"/>
</dbReference>
<keyword evidence="3" id="KW-0658">Purine biosynthesis</keyword>
<feature type="domain" description="Tetrahydrofolate dehydrogenase/cyclohydrolase NAD(P)-binding" evidence="10">
    <location>
        <begin position="118"/>
        <end position="255"/>
    </location>
</feature>
<accession>A0A1F6DDV3</accession>
<keyword evidence="5" id="KW-0521">NADP</keyword>
<evidence type="ECO:0000256" key="2">
    <source>
        <dbReference type="ARBA" id="ARBA00022563"/>
    </source>
</evidence>
<feature type="domain" description="Tetrahydrofolate dehydrogenase/cyclohydrolase catalytic" evidence="9">
    <location>
        <begin position="3"/>
        <end position="107"/>
    </location>
</feature>
<evidence type="ECO:0000256" key="8">
    <source>
        <dbReference type="ARBA" id="ARBA00023268"/>
    </source>
</evidence>
<dbReference type="PANTHER" id="PTHR48099">
    <property type="entry name" value="C-1-TETRAHYDROFOLATE SYNTHASE, CYTOPLASMIC-RELATED"/>
    <property type="match status" value="1"/>
</dbReference>
<dbReference type="PRINTS" id="PR00085">
    <property type="entry name" value="THFDHDRGNASE"/>
</dbReference>
<dbReference type="Gene3D" id="3.40.50.720">
    <property type="entry name" value="NAD(P)-binding Rossmann-like Domain"/>
    <property type="match status" value="1"/>
</dbReference>
<dbReference type="EMBL" id="MFLA01000017">
    <property type="protein sequence ID" value="OGG59599.1"/>
    <property type="molecule type" value="Genomic_DNA"/>
</dbReference>
<keyword evidence="2" id="KW-0554">One-carbon metabolism</keyword>
<evidence type="ECO:0000256" key="1">
    <source>
        <dbReference type="ARBA" id="ARBA00004777"/>
    </source>
</evidence>
<dbReference type="Gene3D" id="3.40.50.10860">
    <property type="entry name" value="Leucine Dehydrogenase, chain A, domain 1"/>
    <property type="match status" value="1"/>
</dbReference>
<dbReference type="GO" id="GO:0004477">
    <property type="term" value="F:methenyltetrahydrofolate cyclohydrolase activity"/>
    <property type="evidence" value="ECO:0007669"/>
    <property type="project" value="TreeGrafter"/>
</dbReference>
<dbReference type="GO" id="GO:0005829">
    <property type="term" value="C:cytosol"/>
    <property type="evidence" value="ECO:0007669"/>
    <property type="project" value="TreeGrafter"/>
</dbReference>
<evidence type="ECO:0000256" key="5">
    <source>
        <dbReference type="ARBA" id="ARBA00022857"/>
    </source>
</evidence>
<organism evidence="11 12">
    <name type="scientific">Candidatus Kaiserbacteria bacterium RIFCSPHIGHO2_01_FULL_56_24</name>
    <dbReference type="NCBI Taxonomy" id="1798487"/>
    <lineage>
        <taxon>Bacteria</taxon>
        <taxon>Candidatus Kaiseribacteriota</taxon>
    </lineage>
</organism>
<comment type="caution">
    <text evidence="11">The sequence shown here is derived from an EMBL/GenBank/DDBJ whole genome shotgun (WGS) entry which is preliminary data.</text>
</comment>
<evidence type="ECO:0000256" key="6">
    <source>
        <dbReference type="ARBA" id="ARBA00023002"/>
    </source>
</evidence>
<name>A0A1F6DDV3_9BACT</name>
<dbReference type="Proteomes" id="UP000176377">
    <property type="component" value="Unassembled WGS sequence"/>
</dbReference>
<dbReference type="InterPro" id="IPR036291">
    <property type="entry name" value="NAD(P)-bd_dom_sf"/>
</dbReference>
<dbReference type="InterPro" id="IPR020630">
    <property type="entry name" value="THF_DH/CycHdrlase_cat_dom"/>
</dbReference>
<evidence type="ECO:0000259" key="9">
    <source>
        <dbReference type="Pfam" id="PF00763"/>
    </source>
</evidence>
<comment type="pathway">
    <text evidence="1">One-carbon metabolism; tetrahydrofolate interconversion.</text>
</comment>
<evidence type="ECO:0000256" key="3">
    <source>
        <dbReference type="ARBA" id="ARBA00022755"/>
    </source>
</evidence>
<dbReference type="InterPro" id="IPR046346">
    <property type="entry name" value="Aminoacid_DH-like_N_sf"/>
</dbReference>
<dbReference type="InterPro" id="IPR000672">
    <property type="entry name" value="THF_DH/CycHdrlase"/>
</dbReference>
<dbReference type="SUPFAM" id="SSF53223">
    <property type="entry name" value="Aminoacid dehydrogenase-like, N-terminal domain"/>
    <property type="match status" value="1"/>
</dbReference>
<evidence type="ECO:0000259" key="10">
    <source>
        <dbReference type="Pfam" id="PF02882"/>
    </source>
</evidence>
<keyword evidence="4" id="KW-0378">Hydrolase</keyword>
<dbReference type="Pfam" id="PF00763">
    <property type="entry name" value="THF_DHG_CYH"/>
    <property type="match status" value="1"/>
</dbReference>
<dbReference type="GO" id="GO:0004488">
    <property type="term" value="F:methylenetetrahydrofolate dehydrogenase (NADP+) activity"/>
    <property type="evidence" value="ECO:0007669"/>
    <property type="project" value="InterPro"/>
</dbReference>
<dbReference type="InterPro" id="IPR020631">
    <property type="entry name" value="THF_DH/CycHdrlase_NAD-bd_dom"/>
</dbReference>
<dbReference type="GO" id="GO:0009086">
    <property type="term" value="P:methionine biosynthetic process"/>
    <property type="evidence" value="ECO:0007669"/>
    <property type="project" value="UniProtKB-KW"/>
</dbReference>
<keyword evidence="7" id="KW-0486">Methionine biosynthesis</keyword>
<evidence type="ECO:0008006" key="13">
    <source>
        <dbReference type="Google" id="ProtNLM"/>
    </source>
</evidence>
<dbReference type="SUPFAM" id="SSF51735">
    <property type="entry name" value="NAD(P)-binding Rossmann-fold domains"/>
    <property type="match status" value="1"/>
</dbReference>
<evidence type="ECO:0000313" key="11">
    <source>
        <dbReference type="EMBL" id="OGG59599.1"/>
    </source>
</evidence>
<sequence length="259" mass="26377">MVIDGKAIAEDVYLSLRASRPLALGIIVGGSNPVIDSFVRIKEKAAQRLNVSLARRELASDATTEDAIAAVVSLAGEVDGIIVQLPLPSRIEIDPVLAAIPPQKDVDGISAAPIVRPPVAEAVAEILVHHGVDVKGKHAVVIGSGRLVGMPSAALLASLRADVHVLTLGDSLAPLLEADIIVSGAGEPGLIKPEHIRDGVVLIDAGTSDSPTGEGGRKIAGDADPACAAKASLFTPVPGGVGPIAVAMIFKNLFALSLK</sequence>
<evidence type="ECO:0000256" key="7">
    <source>
        <dbReference type="ARBA" id="ARBA00023167"/>
    </source>
</evidence>
<dbReference type="GO" id="GO:0035999">
    <property type="term" value="P:tetrahydrofolate interconversion"/>
    <property type="evidence" value="ECO:0007669"/>
    <property type="project" value="TreeGrafter"/>
</dbReference>
<reference evidence="11 12" key="1">
    <citation type="journal article" date="2016" name="Nat. Commun.">
        <title>Thousands of microbial genomes shed light on interconnected biogeochemical processes in an aquifer system.</title>
        <authorList>
            <person name="Anantharaman K."/>
            <person name="Brown C.T."/>
            <person name="Hug L.A."/>
            <person name="Sharon I."/>
            <person name="Castelle C.J."/>
            <person name="Probst A.J."/>
            <person name="Thomas B.C."/>
            <person name="Singh A."/>
            <person name="Wilkins M.J."/>
            <person name="Karaoz U."/>
            <person name="Brodie E.L."/>
            <person name="Williams K.H."/>
            <person name="Hubbard S.S."/>
            <person name="Banfield J.F."/>
        </authorList>
    </citation>
    <scope>NUCLEOTIDE SEQUENCE [LARGE SCALE GENOMIC DNA]</scope>
</reference>
<keyword evidence="6" id="KW-0560">Oxidoreductase</keyword>
<dbReference type="GO" id="GO:0006164">
    <property type="term" value="P:purine nucleotide biosynthetic process"/>
    <property type="evidence" value="ECO:0007669"/>
    <property type="project" value="UniProtKB-KW"/>
</dbReference>
<proteinExistence type="predicted"/>